<evidence type="ECO:0000256" key="7">
    <source>
        <dbReference type="SAM" id="Phobius"/>
    </source>
</evidence>
<evidence type="ECO:0000256" key="5">
    <source>
        <dbReference type="ARBA" id="ARBA00022989"/>
    </source>
</evidence>
<feature type="transmembrane region" description="Helical" evidence="7">
    <location>
        <begin position="12"/>
        <end position="36"/>
    </location>
</feature>
<accession>A0A2T5BEA4</accession>
<keyword evidence="4 7" id="KW-0812">Transmembrane</keyword>
<dbReference type="InterPro" id="IPR051907">
    <property type="entry name" value="DoxX-like_oxidoreductase"/>
</dbReference>
<feature type="transmembrane region" description="Helical" evidence="7">
    <location>
        <begin position="108"/>
        <end position="129"/>
    </location>
</feature>
<name>A0A2T5BEA4_MYCDI</name>
<evidence type="ECO:0000256" key="2">
    <source>
        <dbReference type="ARBA" id="ARBA00006679"/>
    </source>
</evidence>
<evidence type="ECO:0000256" key="1">
    <source>
        <dbReference type="ARBA" id="ARBA00004651"/>
    </source>
</evidence>
<dbReference type="InterPro" id="IPR032808">
    <property type="entry name" value="DoxX"/>
</dbReference>
<keyword evidence="6 7" id="KW-0472">Membrane</keyword>
<evidence type="ECO:0000313" key="8">
    <source>
        <dbReference type="EMBL" id="PTM97203.1"/>
    </source>
</evidence>
<reference evidence="8 9" key="1">
    <citation type="submission" date="2018-04" db="EMBL/GenBank/DDBJ databases">
        <title>Genomic Encyclopedia of Type Strains, Phase IV (KMG-IV): sequencing the most valuable type-strain genomes for metagenomic binning, comparative biology and taxonomic classification.</title>
        <authorList>
            <person name="Goeker M."/>
        </authorList>
    </citation>
    <scope>NUCLEOTIDE SEQUENCE [LARGE SCALE GENOMIC DNA]</scope>
    <source>
        <strain evidence="8 9">DSM 7138</strain>
    </source>
</reference>
<dbReference type="EMBL" id="PZZZ01000002">
    <property type="protein sequence ID" value="PTM97203.1"/>
    <property type="molecule type" value="Genomic_DNA"/>
</dbReference>
<feature type="transmembrane region" description="Helical" evidence="7">
    <location>
        <begin position="75"/>
        <end position="93"/>
    </location>
</feature>
<dbReference type="AlphaFoldDB" id="A0A2T5BEA4"/>
<keyword evidence="5 7" id="KW-1133">Transmembrane helix</keyword>
<organism evidence="8 9">
    <name type="scientific">Mycoplana dimorpha</name>
    <dbReference type="NCBI Taxonomy" id="28320"/>
    <lineage>
        <taxon>Bacteria</taxon>
        <taxon>Pseudomonadati</taxon>
        <taxon>Pseudomonadota</taxon>
        <taxon>Alphaproteobacteria</taxon>
        <taxon>Hyphomicrobiales</taxon>
        <taxon>Rhizobiaceae</taxon>
        <taxon>Mycoplana</taxon>
    </lineage>
</organism>
<dbReference type="GO" id="GO:0005886">
    <property type="term" value="C:plasma membrane"/>
    <property type="evidence" value="ECO:0007669"/>
    <property type="project" value="UniProtKB-SubCell"/>
</dbReference>
<evidence type="ECO:0000256" key="6">
    <source>
        <dbReference type="ARBA" id="ARBA00023136"/>
    </source>
</evidence>
<gene>
    <name evidence="8" type="ORF">C7449_10271</name>
</gene>
<comment type="similarity">
    <text evidence="2">Belongs to the DoxX family.</text>
</comment>
<keyword evidence="9" id="KW-1185">Reference proteome</keyword>
<proteinExistence type="inferred from homology"/>
<comment type="subcellular location">
    <subcellularLocation>
        <location evidence="1">Cell membrane</location>
        <topology evidence="1">Multi-pass membrane protein</topology>
    </subcellularLocation>
</comment>
<dbReference type="PANTHER" id="PTHR33452">
    <property type="entry name" value="OXIDOREDUCTASE CATD-RELATED"/>
    <property type="match status" value="1"/>
</dbReference>
<evidence type="ECO:0000256" key="4">
    <source>
        <dbReference type="ARBA" id="ARBA00022692"/>
    </source>
</evidence>
<dbReference type="PANTHER" id="PTHR33452:SF1">
    <property type="entry name" value="INNER MEMBRANE PROTEIN YPHA-RELATED"/>
    <property type="match status" value="1"/>
</dbReference>
<comment type="caution">
    <text evidence="8">The sequence shown here is derived from an EMBL/GenBank/DDBJ whole genome shotgun (WGS) entry which is preliminary data.</text>
</comment>
<evidence type="ECO:0000256" key="3">
    <source>
        <dbReference type="ARBA" id="ARBA00022475"/>
    </source>
</evidence>
<dbReference type="OrthoDB" id="5382961at2"/>
<sequence>MRQETLTAYGATVLRLSLGTMYLSHSVVLKLLTYGLGGTAGYFVSIGLPAWLAYVTFAAEAVGGALLVLGIHTRIVALSLTPALVGAIIWAHGGNGWVFTAPGGGWEYPLFLVAASIAQALLGDGAFALRPSRAPAAVHAQ</sequence>
<dbReference type="Pfam" id="PF07681">
    <property type="entry name" value="DoxX"/>
    <property type="match status" value="1"/>
</dbReference>
<keyword evidence="3" id="KW-1003">Cell membrane</keyword>
<protein>
    <submittedName>
        <fullName evidence="8">Putative oxidoreductase</fullName>
    </submittedName>
</protein>
<evidence type="ECO:0000313" key="9">
    <source>
        <dbReference type="Proteomes" id="UP000241247"/>
    </source>
</evidence>
<dbReference type="Proteomes" id="UP000241247">
    <property type="component" value="Unassembled WGS sequence"/>
</dbReference>
<feature type="transmembrane region" description="Helical" evidence="7">
    <location>
        <begin position="42"/>
        <end position="68"/>
    </location>
</feature>